<dbReference type="STRING" id="1190417.SAMN05660690_4395"/>
<sequence>MTAFLEAPEAVGHPADRFVELPAGPRLCHRVDGPDDGEPLLLVAGLGIDLTSWPQRLVDGCVERGFRVIRFDNRDVGRSSRVATPPPGRLRQLLARPRPDAYDLLDMAADTVGLLDALGVGRVHLVGMSMGGMIAQVVAARHPARVATLTSIFSTTGSRRVGQPARSTLLRLAAAAPRSVEEHVQRHRAMLGHIGSATFPPDDELEHAWAVGLWERGGGTRARAGVPRQISAIQASGDRTADLRRITAPTLVVHGDRDLMVHPTGGRATAAAVPGARHVEIAGMGHHIAPGVVDRLVELTAEHARLSPVTTRLGTPTPTGAPR</sequence>
<dbReference type="PANTHER" id="PTHR43433:SF5">
    <property type="entry name" value="AB HYDROLASE-1 DOMAIN-CONTAINING PROTEIN"/>
    <property type="match status" value="1"/>
</dbReference>
<dbReference type="AlphaFoldDB" id="A0A1G6V922"/>
<name>A0A1G6V922_9ACTN</name>
<dbReference type="InterPro" id="IPR029058">
    <property type="entry name" value="AB_hydrolase_fold"/>
</dbReference>
<evidence type="ECO:0000313" key="3">
    <source>
        <dbReference type="Proteomes" id="UP000199416"/>
    </source>
</evidence>
<dbReference type="Proteomes" id="UP000199416">
    <property type="component" value="Unassembled WGS sequence"/>
</dbReference>
<dbReference type="SUPFAM" id="SSF53474">
    <property type="entry name" value="alpha/beta-Hydrolases"/>
    <property type="match status" value="1"/>
</dbReference>
<dbReference type="EMBL" id="FMZF01000008">
    <property type="protein sequence ID" value="SDD49954.1"/>
    <property type="molecule type" value="Genomic_DNA"/>
</dbReference>
<feature type="domain" description="AB hydrolase-1" evidence="1">
    <location>
        <begin position="39"/>
        <end position="288"/>
    </location>
</feature>
<dbReference type="PANTHER" id="PTHR43433">
    <property type="entry name" value="HYDROLASE, ALPHA/BETA FOLD FAMILY PROTEIN"/>
    <property type="match status" value="1"/>
</dbReference>
<keyword evidence="3" id="KW-1185">Reference proteome</keyword>
<dbReference type="InterPro" id="IPR000073">
    <property type="entry name" value="AB_hydrolase_1"/>
</dbReference>
<accession>A0A1G6V922</accession>
<gene>
    <name evidence="2" type="ORF">SAMN05660690_4395</name>
</gene>
<dbReference type="RefSeq" id="WP_091368942.1">
    <property type="nucleotide sequence ID" value="NZ_FMZF01000008.1"/>
</dbReference>
<dbReference type="GO" id="GO:0046503">
    <property type="term" value="P:glycerolipid catabolic process"/>
    <property type="evidence" value="ECO:0007669"/>
    <property type="project" value="TreeGrafter"/>
</dbReference>
<evidence type="ECO:0000313" key="2">
    <source>
        <dbReference type="EMBL" id="SDD49954.1"/>
    </source>
</evidence>
<dbReference type="Gene3D" id="3.40.50.1820">
    <property type="entry name" value="alpha/beta hydrolase"/>
    <property type="match status" value="1"/>
</dbReference>
<dbReference type="InterPro" id="IPR050471">
    <property type="entry name" value="AB_hydrolase"/>
</dbReference>
<proteinExistence type="predicted"/>
<organism evidence="2 3">
    <name type="scientific">Geodermatophilus telluris</name>
    <dbReference type="NCBI Taxonomy" id="1190417"/>
    <lineage>
        <taxon>Bacteria</taxon>
        <taxon>Bacillati</taxon>
        <taxon>Actinomycetota</taxon>
        <taxon>Actinomycetes</taxon>
        <taxon>Geodermatophilales</taxon>
        <taxon>Geodermatophilaceae</taxon>
        <taxon>Geodermatophilus</taxon>
    </lineage>
</organism>
<evidence type="ECO:0000259" key="1">
    <source>
        <dbReference type="Pfam" id="PF00561"/>
    </source>
</evidence>
<dbReference type="Pfam" id="PF00561">
    <property type="entry name" value="Abhydrolase_1"/>
    <property type="match status" value="1"/>
</dbReference>
<protein>
    <submittedName>
        <fullName evidence="2">Pimeloyl-ACP methyl ester carboxylesterase</fullName>
    </submittedName>
</protein>
<dbReference type="OrthoDB" id="8957634at2"/>
<reference evidence="3" key="1">
    <citation type="submission" date="2016-10" db="EMBL/GenBank/DDBJ databases">
        <authorList>
            <person name="Varghese N."/>
            <person name="Submissions S."/>
        </authorList>
    </citation>
    <scope>NUCLEOTIDE SEQUENCE [LARGE SCALE GENOMIC DNA]</scope>
    <source>
        <strain evidence="3">DSM 45421</strain>
    </source>
</reference>
<dbReference type="GO" id="GO:0004806">
    <property type="term" value="F:triacylglycerol lipase activity"/>
    <property type="evidence" value="ECO:0007669"/>
    <property type="project" value="TreeGrafter"/>
</dbReference>